<protein>
    <submittedName>
        <fullName evidence="1">Uncharacterized protein</fullName>
    </submittedName>
</protein>
<dbReference type="EMBL" id="JAHRHJ020000007">
    <property type="protein sequence ID" value="KAH9309471.1"/>
    <property type="molecule type" value="Genomic_DNA"/>
</dbReference>
<gene>
    <name evidence="1" type="ORF">KI387_037382</name>
</gene>
<name>A0AA38KWU1_TAXCH</name>
<reference evidence="1 2" key="1">
    <citation type="journal article" date="2021" name="Nat. Plants">
        <title>The Taxus genome provides insights into paclitaxel biosynthesis.</title>
        <authorList>
            <person name="Xiong X."/>
            <person name="Gou J."/>
            <person name="Liao Q."/>
            <person name="Li Y."/>
            <person name="Zhou Q."/>
            <person name="Bi G."/>
            <person name="Li C."/>
            <person name="Du R."/>
            <person name="Wang X."/>
            <person name="Sun T."/>
            <person name="Guo L."/>
            <person name="Liang H."/>
            <person name="Lu P."/>
            <person name="Wu Y."/>
            <person name="Zhang Z."/>
            <person name="Ro D.K."/>
            <person name="Shang Y."/>
            <person name="Huang S."/>
            <person name="Yan J."/>
        </authorList>
    </citation>
    <scope>NUCLEOTIDE SEQUENCE [LARGE SCALE GENOMIC DNA]</scope>
    <source>
        <strain evidence="1">Ta-2019</strain>
    </source>
</reference>
<accession>A0AA38KWU1</accession>
<evidence type="ECO:0000313" key="1">
    <source>
        <dbReference type="EMBL" id="KAH9309471.1"/>
    </source>
</evidence>
<dbReference type="Proteomes" id="UP000824469">
    <property type="component" value="Unassembled WGS sequence"/>
</dbReference>
<sequence>MEKEMGGAPCQPDPYSDLAWKKNEEICKLLQKGGISNFIERIQGHDQNISVHLAIDWK</sequence>
<feature type="non-terminal residue" evidence="1">
    <location>
        <position position="58"/>
    </location>
</feature>
<dbReference type="AlphaFoldDB" id="A0AA38KWU1"/>
<comment type="caution">
    <text evidence="1">The sequence shown here is derived from an EMBL/GenBank/DDBJ whole genome shotgun (WGS) entry which is preliminary data.</text>
</comment>
<organism evidence="1 2">
    <name type="scientific">Taxus chinensis</name>
    <name type="common">Chinese yew</name>
    <name type="synonym">Taxus wallichiana var. chinensis</name>
    <dbReference type="NCBI Taxonomy" id="29808"/>
    <lineage>
        <taxon>Eukaryota</taxon>
        <taxon>Viridiplantae</taxon>
        <taxon>Streptophyta</taxon>
        <taxon>Embryophyta</taxon>
        <taxon>Tracheophyta</taxon>
        <taxon>Spermatophyta</taxon>
        <taxon>Pinopsida</taxon>
        <taxon>Pinidae</taxon>
        <taxon>Conifers II</taxon>
        <taxon>Cupressales</taxon>
        <taxon>Taxaceae</taxon>
        <taxon>Taxus</taxon>
    </lineage>
</organism>
<keyword evidence="2" id="KW-1185">Reference proteome</keyword>
<evidence type="ECO:0000313" key="2">
    <source>
        <dbReference type="Proteomes" id="UP000824469"/>
    </source>
</evidence>
<proteinExistence type="predicted"/>